<proteinExistence type="predicted"/>
<gene>
    <name evidence="1" type="ORF">FB471_3017</name>
</gene>
<dbReference type="OrthoDB" id="3643335at2"/>
<dbReference type="RefSeq" id="WP_141998857.1">
    <property type="nucleotide sequence ID" value="NZ_VFML01000001.1"/>
</dbReference>
<name>A0A542DJJ3_AMYCI</name>
<dbReference type="EMBL" id="VFML01000001">
    <property type="protein sequence ID" value="TQJ03262.1"/>
    <property type="molecule type" value="Genomic_DNA"/>
</dbReference>
<comment type="caution">
    <text evidence="1">The sequence shown here is derived from an EMBL/GenBank/DDBJ whole genome shotgun (WGS) entry which is preliminary data.</text>
</comment>
<reference evidence="1 2" key="1">
    <citation type="submission" date="2019-06" db="EMBL/GenBank/DDBJ databases">
        <title>Sequencing the genomes of 1000 actinobacteria strains.</title>
        <authorList>
            <person name="Klenk H.-P."/>
        </authorList>
    </citation>
    <scope>NUCLEOTIDE SEQUENCE [LARGE SCALE GENOMIC DNA]</scope>
    <source>
        <strain evidence="1 2">DSM 45679</strain>
    </source>
</reference>
<keyword evidence="2" id="KW-1185">Reference proteome</keyword>
<dbReference type="Proteomes" id="UP000320876">
    <property type="component" value="Unassembled WGS sequence"/>
</dbReference>
<evidence type="ECO:0000313" key="2">
    <source>
        <dbReference type="Proteomes" id="UP000320876"/>
    </source>
</evidence>
<dbReference type="AlphaFoldDB" id="A0A542DJJ3"/>
<evidence type="ECO:0000313" key="1">
    <source>
        <dbReference type="EMBL" id="TQJ03262.1"/>
    </source>
</evidence>
<accession>A0A542DJJ3</accession>
<sequence length="125" mass="13415">MNTVDERDPRALARQQAEGLRRLAAMLESHPELAEDCRYMLGTLYQPLTRYTEDPRGALASFHAAAVDSGADPTIHNGAERCTARVAFGPVVVEMSADADVMTGQVCRPKYAPLTVTGAPEGGGR</sequence>
<protein>
    <submittedName>
        <fullName evidence="1">Uncharacterized protein</fullName>
    </submittedName>
</protein>
<organism evidence="1 2">
    <name type="scientific">Amycolatopsis cihanbeyliensis</name>
    <dbReference type="NCBI Taxonomy" id="1128664"/>
    <lineage>
        <taxon>Bacteria</taxon>
        <taxon>Bacillati</taxon>
        <taxon>Actinomycetota</taxon>
        <taxon>Actinomycetes</taxon>
        <taxon>Pseudonocardiales</taxon>
        <taxon>Pseudonocardiaceae</taxon>
        <taxon>Amycolatopsis</taxon>
    </lineage>
</organism>